<dbReference type="InterPro" id="IPR029060">
    <property type="entry name" value="PIN-like_dom_sf"/>
</dbReference>
<proteinExistence type="predicted"/>
<keyword evidence="3" id="KW-1185">Reference proteome</keyword>
<dbReference type="RefSeq" id="WP_205681932.1">
    <property type="nucleotide sequence ID" value="NZ_CP070968.1"/>
</dbReference>
<dbReference type="SUPFAM" id="SSF88723">
    <property type="entry name" value="PIN domain-like"/>
    <property type="match status" value="1"/>
</dbReference>
<accession>A0ABX7LRQ8</accession>
<dbReference type="Proteomes" id="UP000662957">
    <property type="component" value="Chromosome"/>
</dbReference>
<gene>
    <name evidence="2" type="ORF">JX001_00945</name>
</gene>
<organism evidence="2 3">
    <name type="scientific">Brevundimonas fontaquae</name>
    <dbReference type="NCBI Taxonomy" id="2813778"/>
    <lineage>
        <taxon>Bacteria</taxon>
        <taxon>Pseudomonadati</taxon>
        <taxon>Pseudomonadota</taxon>
        <taxon>Alphaproteobacteria</taxon>
        <taxon>Caulobacterales</taxon>
        <taxon>Caulobacteraceae</taxon>
        <taxon>Brevundimonas</taxon>
    </lineage>
</organism>
<feature type="domain" description="PIN" evidence="1">
    <location>
        <begin position="7"/>
        <end position="123"/>
    </location>
</feature>
<evidence type="ECO:0000313" key="2">
    <source>
        <dbReference type="EMBL" id="QSF54435.1"/>
    </source>
</evidence>
<dbReference type="EMBL" id="CP070968">
    <property type="protein sequence ID" value="QSF54435.1"/>
    <property type="molecule type" value="Genomic_DNA"/>
</dbReference>
<dbReference type="InterPro" id="IPR002716">
    <property type="entry name" value="PIN_dom"/>
</dbReference>
<evidence type="ECO:0000313" key="3">
    <source>
        <dbReference type="Proteomes" id="UP000662957"/>
    </source>
</evidence>
<sequence length="141" mass="15551">MIANSEVFLDTNILLYAALGQDHAGHRWGRAREIALSEDYCTSAQVLAEFYNVATRKGAPPLTPDEAREWIRVIALKPCQPVTPDVVLAGIDHARRYQLSYWNGAIIAAAEKIGARVLYSEDLGHGQTYGSVRVENPFLPA</sequence>
<evidence type="ECO:0000259" key="1">
    <source>
        <dbReference type="Pfam" id="PF01850"/>
    </source>
</evidence>
<name>A0ABX7LRQ8_9CAUL</name>
<protein>
    <submittedName>
        <fullName evidence="2">PIN domain-containing protein</fullName>
    </submittedName>
</protein>
<dbReference type="Gene3D" id="3.40.50.1010">
    <property type="entry name" value="5'-nuclease"/>
    <property type="match status" value="1"/>
</dbReference>
<reference evidence="2 3" key="1">
    <citation type="submission" date="2021-02" db="EMBL/GenBank/DDBJ databases">
        <title>Brevundimonas sp. CS1 genome sequence.</title>
        <authorList>
            <person name="Lee K."/>
            <person name="Choi Y.-J."/>
            <person name="Son H.-R."/>
        </authorList>
    </citation>
    <scope>NUCLEOTIDE SEQUENCE [LARGE SCALE GENOMIC DNA]</scope>
    <source>
        <strain evidence="2 3">CS1</strain>
    </source>
</reference>
<dbReference type="CDD" id="cd18692">
    <property type="entry name" value="PIN_VapC-like"/>
    <property type="match status" value="1"/>
</dbReference>
<dbReference type="Pfam" id="PF01850">
    <property type="entry name" value="PIN"/>
    <property type="match status" value="1"/>
</dbReference>